<evidence type="ECO:0000313" key="6">
    <source>
        <dbReference type="EMBL" id="MDN4526667.1"/>
    </source>
</evidence>
<dbReference type="Gene3D" id="3.20.20.80">
    <property type="entry name" value="Glycosidases"/>
    <property type="match status" value="1"/>
</dbReference>
<protein>
    <submittedName>
        <fullName evidence="6">Glycoside hydrolase family 1 protein</fullName>
        <ecNumber evidence="6">3.2.1.-</ecNumber>
    </submittedName>
</protein>
<gene>
    <name evidence="6" type="ORF">QYB97_19455</name>
</gene>
<dbReference type="PANTHER" id="PTHR10353:SF136">
    <property type="entry name" value="ARYL-PHOSPHO-BETA-D-GLUCOSIDASE BGLC"/>
    <property type="match status" value="1"/>
</dbReference>
<dbReference type="PROSITE" id="PS00653">
    <property type="entry name" value="GLYCOSYL_HYDROL_F1_2"/>
    <property type="match status" value="1"/>
</dbReference>
<comment type="similarity">
    <text evidence="1 4">Belongs to the glycosyl hydrolase 1 family.</text>
</comment>
<dbReference type="Proteomes" id="UP001172721">
    <property type="component" value="Unassembled WGS sequence"/>
</dbReference>
<dbReference type="InterPro" id="IPR033132">
    <property type="entry name" value="GH_1_N_CS"/>
</dbReference>
<dbReference type="PRINTS" id="PR00131">
    <property type="entry name" value="GLHYDRLASE1"/>
</dbReference>
<name>A0ABT8I2F3_9BACL</name>
<evidence type="ECO:0000256" key="2">
    <source>
        <dbReference type="ARBA" id="ARBA00023295"/>
    </source>
</evidence>
<evidence type="ECO:0000256" key="5">
    <source>
        <dbReference type="RuleBase" id="RU004468"/>
    </source>
</evidence>
<dbReference type="Pfam" id="PF00232">
    <property type="entry name" value="Glyco_hydro_1"/>
    <property type="match status" value="1"/>
</dbReference>
<keyword evidence="5 6" id="KW-0378">Hydrolase</keyword>
<proteinExistence type="inferred from homology"/>
<sequence>MTKRKTNIIPKGFLWGGAVTSFQTEGAWNEGGKGPSIVDARPVKEGQSDWKTAVDFYHRYKEDIALFKEMGFNAYRTSISWSRIFPDGEGEPNEEGLQFYDDLFDEMLANGIQPVVTLYHFDLPLALQKKYNGFASREVIELFDRYARTVFKRYGSKVKYWLTFNEQNLVLTNPEFWGVSLEGAENEEALRYQVTHHAFIAHAKAVKSLHEIVPGGQMAGMVTYMATYPHTCAPEDTIANMKAKELLVDFYFDVFAHGEYPTYVTSRLQQKGIVPHFEEGDAALLKENTVDYLSISYYQSQTASADLTDESALISGITPNPGLKTNEWGWAIDPIGLRVCLKDMYARYRLPIFITENGIGVREELNENDTVEDDYRIEYLSEHIKQMKIAMEEGVDVFGYLTWGSTDLISSGGQFEKRYGFIYVNRGETDLRDLKRYKKKSFHWFKRVIETNGEELDSVESVSLPN</sequence>
<evidence type="ECO:0000313" key="7">
    <source>
        <dbReference type="Proteomes" id="UP001172721"/>
    </source>
</evidence>
<dbReference type="InterPro" id="IPR001360">
    <property type="entry name" value="Glyco_hydro_1"/>
</dbReference>
<dbReference type="SUPFAM" id="SSF51445">
    <property type="entry name" value="(Trans)glycosidases"/>
    <property type="match status" value="1"/>
</dbReference>
<dbReference type="RefSeq" id="WP_301167688.1">
    <property type="nucleotide sequence ID" value="NZ_JAUHTR010000013.1"/>
</dbReference>
<reference evidence="6" key="1">
    <citation type="submission" date="2023-07" db="EMBL/GenBank/DDBJ databases">
        <title>Fictibacillus sp. isolated from freshwater pond.</title>
        <authorList>
            <person name="Kirdat K."/>
            <person name="Bhat A."/>
            <person name="Mourya A."/>
            <person name="Yadav A."/>
        </authorList>
    </citation>
    <scope>NUCLEOTIDE SEQUENCE</scope>
    <source>
        <strain evidence="6">NE201</strain>
    </source>
</reference>
<dbReference type="InterPro" id="IPR018120">
    <property type="entry name" value="Glyco_hydro_1_AS"/>
</dbReference>
<organism evidence="6 7">
    <name type="scientific">Fictibacillus fluitans</name>
    <dbReference type="NCBI Taxonomy" id="3058422"/>
    <lineage>
        <taxon>Bacteria</taxon>
        <taxon>Bacillati</taxon>
        <taxon>Bacillota</taxon>
        <taxon>Bacilli</taxon>
        <taxon>Bacillales</taxon>
        <taxon>Fictibacillaceae</taxon>
        <taxon>Fictibacillus</taxon>
    </lineage>
</organism>
<evidence type="ECO:0000256" key="4">
    <source>
        <dbReference type="RuleBase" id="RU003690"/>
    </source>
</evidence>
<comment type="caution">
    <text evidence="6">The sequence shown here is derived from an EMBL/GenBank/DDBJ whole genome shotgun (WGS) entry which is preliminary data.</text>
</comment>
<dbReference type="PROSITE" id="PS00572">
    <property type="entry name" value="GLYCOSYL_HYDROL_F1_1"/>
    <property type="match status" value="1"/>
</dbReference>
<evidence type="ECO:0000256" key="1">
    <source>
        <dbReference type="ARBA" id="ARBA00010838"/>
    </source>
</evidence>
<feature type="active site" description="Nucleophile" evidence="3">
    <location>
        <position position="356"/>
    </location>
</feature>
<dbReference type="EC" id="3.2.1.-" evidence="6"/>
<dbReference type="GO" id="GO:0016798">
    <property type="term" value="F:hydrolase activity, acting on glycosyl bonds"/>
    <property type="evidence" value="ECO:0007669"/>
    <property type="project" value="UniProtKB-KW"/>
</dbReference>
<evidence type="ECO:0000256" key="3">
    <source>
        <dbReference type="PROSITE-ProRule" id="PRU10055"/>
    </source>
</evidence>
<dbReference type="EMBL" id="JAUHTR010000013">
    <property type="protein sequence ID" value="MDN4526667.1"/>
    <property type="molecule type" value="Genomic_DNA"/>
</dbReference>
<accession>A0ABT8I2F3</accession>
<dbReference type="PANTHER" id="PTHR10353">
    <property type="entry name" value="GLYCOSYL HYDROLASE"/>
    <property type="match status" value="1"/>
</dbReference>
<keyword evidence="2 5" id="KW-0326">Glycosidase</keyword>
<dbReference type="InterPro" id="IPR017853">
    <property type="entry name" value="GH"/>
</dbReference>
<keyword evidence="7" id="KW-1185">Reference proteome</keyword>